<dbReference type="OrthoDB" id="34529at2759"/>
<evidence type="ECO:0000313" key="14">
    <source>
        <dbReference type="EMBL" id="PRP87496.1"/>
    </source>
</evidence>
<evidence type="ECO:0000256" key="7">
    <source>
        <dbReference type="ARBA" id="ARBA00023008"/>
    </source>
</evidence>
<comment type="cofactor">
    <cofactor evidence="1">
        <name>Cu(2+)</name>
        <dbReference type="ChEBI" id="CHEBI:29036"/>
    </cofactor>
</comment>
<evidence type="ECO:0000256" key="2">
    <source>
        <dbReference type="ARBA" id="ARBA00004613"/>
    </source>
</evidence>
<dbReference type="SUPFAM" id="SSF51110">
    <property type="entry name" value="alpha-D-mannose-specific plant lectins"/>
    <property type="match status" value="1"/>
</dbReference>
<dbReference type="AlphaFoldDB" id="A0A2P6NU81"/>
<feature type="domain" description="Bulb-type lectin" evidence="13">
    <location>
        <begin position="329"/>
        <end position="444"/>
    </location>
</feature>
<comment type="caution">
    <text evidence="14">The sequence shown here is derived from an EMBL/GenBank/DDBJ whole genome shotgun (WGS) entry which is preliminary data.</text>
</comment>
<evidence type="ECO:0000256" key="1">
    <source>
        <dbReference type="ARBA" id="ARBA00001973"/>
    </source>
</evidence>
<evidence type="ECO:0000256" key="9">
    <source>
        <dbReference type="ARBA" id="ARBA00023157"/>
    </source>
</evidence>
<proteinExistence type="inferred from homology"/>
<evidence type="ECO:0000256" key="8">
    <source>
        <dbReference type="ARBA" id="ARBA00023033"/>
    </source>
</evidence>
<dbReference type="Pfam" id="PF22810">
    <property type="entry name" value="LPMO_AA14"/>
    <property type="match status" value="1"/>
</dbReference>
<feature type="chain" id="PRO_5015184621" description="Bulb-type lectin domain-containing protein" evidence="12">
    <location>
        <begin position="17"/>
        <end position="497"/>
    </location>
</feature>
<organism evidence="14 15">
    <name type="scientific">Planoprotostelium fungivorum</name>
    <dbReference type="NCBI Taxonomy" id="1890364"/>
    <lineage>
        <taxon>Eukaryota</taxon>
        <taxon>Amoebozoa</taxon>
        <taxon>Evosea</taxon>
        <taxon>Variosea</taxon>
        <taxon>Cavosteliida</taxon>
        <taxon>Cavosteliaceae</taxon>
        <taxon>Planoprotostelium</taxon>
    </lineage>
</organism>
<dbReference type="STRING" id="1890364.A0A2P6NU81"/>
<dbReference type="GO" id="GO:0004497">
    <property type="term" value="F:monooxygenase activity"/>
    <property type="evidence" value="ECO:0007669"/>
    <property type="project" value="UniProtKB-KW"/>
</dbReference>
<dbReference type="PROSITE" id="PS50927">
    <property type="entry name" value="BULB_LECTIN"/>
    <property type="match status" value="1"/>
</dbReference>
<evidence type="ECO:0000256" key="6">
    <source>
        <dbReference type="ARBA" id="ARBA00023002"/>
    </source>
</evidence>
<keyword evidence="9" id="KW-1015">Disulfide bond</keyword>
<evidence type="ECO:0000256" key="4">
    <source>
        <dbReference type="ARBA" id="ARBA00022723"/>
    </source>
</evidence>
<accession>A0A2P6NU81</accession>
<sequence>MRAALLVLFVVSVAVGHMAMWHPSAFDPEQQNNNANGNANPLADMDYNTWWWHSNLNSPPNATYWAAKNQRLGLTKNAGTVFEIPANGVFDLDLASNRAFTQWGWTGKYTVDDPRAAPNPWKDSEFANVTNAHASKRMDVAGCAVGIAYKSNRFDIKPEDFVIFTVEHDCPARFLQNFSTPNLPACPNNMCHCAWFWIHKSIGGTDQMLPIEPDIQQYMTPFQCNVVNSLANAPQIDYANARAPRKCANPSDCVQGPRHPMIWKVNDQDDNMPQPGHNAPTYSILFGFKNGAQRDIFTTTNPVPKTNKPISTEVICSDATLNPNKYGYRISSNGKSSFTSSEQLVSPSGAFKAVLQGDGNLLIYNQSSSGGAIWGCSCNQAGSGFKAQITNDGLFQVVNGSGYVTFQSKMTQNFGTAPYRVELTDKGVLVMYDSKGLDLWESWLWDGSDSNGFDPLTPDPAVWPTYNDLAVINGNSGDVSSLLPLFLLSLGAVMAIL</sequence>
<keyword evidence="6" id="KW-0560">Oxidoreductase</keyword>
<evidence type="ECO:0000256" key="10">
    <source>
        <dbReference type="ARBA" id="ARBA00023180"/>
    </source>
</evidence>
<name>A0A2P6NU81_9EUKA</name>
<dbReference type="EMBL" id="MDYQ01000020">
    <property type="protein sequence ID" value="PRP87496.1"/>
    <property type="molecule type" value="Genomic_DNA"/>
</dbReference>
<keyword evidence="3" id="KW-0964">Secreted</keyword>
<keyword evidence="8" id="KW-0503">Monooxygenase</keyword>
<evidence type="ECO:0000259" key="13">
    <source>
        <dbReference type="PROSITE" id="PS50927"/>
    </source>
</evidence>
<reference evidence="14 15" key="1">
    <citation type="journal article" date="2018" name="Genome Biol. Evol.">
        <title>Multiple Roots of Fruiting Body Formation in Amoebozoa.</title>
        <authorList>
            <person name="Hillmann F."/>
            <person name="Forbes G."/>
            <person name="Novohradska S."/>
            <person name="Ferling I."/>
            <person name="Riege K."/>
            <person name="Groth M."/>
            <person name="Westermann M."/>
            <person name="Marz M."/>
            <person name="Spaller T."/>
            <person name="Winckler T."/>
            <person name="Schaap P."/>
            <person name="Glockner G."/>
        </authorList>
    </citation>
    <scope>NUCLEOTIDE SEQUENCE [LARGE SCALE GENOMIC DNA]</scope>
    <source>
        <strain evidence="14 15">Jena</strain>
    </source>
</reference>
<evidence type="ECO:0000313" key="15">
    <source>
        <dbReference type="Proteomes" id="UP000241769"/>
    </source>
</evidence>
<evidence type="ECO:0000256" key="12">
    <source>
        <dbReference type="SAM" id="SignalP"/>
    </source>
</evidence>
<dbReference type="SMART" id="SM00108">
    <property type="entry name" value="B_lectin"/>
    <property type="match status" value="1"/>
</dbReference>
<keyword evidence="5 12" id="KW-0732">Signal</keyword>
<comment type="similarity">
    <text evidence="11">Belongs to the polysaccharide monooxygenase AA14 family.</text>
</comment>
<feature type="signal peptide" evidence="12">
    <location>
        <begin position="1"/>
        <end position="16"/>
    </location>
</feature>
<dbReference type="Proteomes" id="UP000241769">
    <property type="component" value="Unassembled WGS sequence"/>
</dbReference>
<evidence type="ECO:0000256" key="11">
    <source>
        <dbReference type="ARBA" id="ARBA00046340"/>
    </source>
</evidence>
<protein>
    <recommendedName>
        <fullName evidence="13">Bulb-type lectin domain-containing protein</fullName>
    </recommendedName>
</protein>
<keyword evidence="4" id="KW-0479">Metal-binding</keyword>
<dbReference type="GO" id="GO:0046872">
    <property type="term" value="F:metal ion binding"/>
    <property type="evidence" value="ECO:0007669"/>
    <property type="project" value="UniProtKB-KW"/>
</dbReference>
<keyword evidence="15" id="KW-1185">Reference proteome</keyword>
<dbReference type="InterPro" id="IPR036426">
    <property type="entry name" value="Bulb-type_lectin_dom_sf"/>
</dbReference>
<dbReference type="InterPro" id="IPR054497">
    <property type="entry name" value="LPMO_AA14"/>
</dbReference>
<keyword evidence="7" id="KW-0186">Copper</keyword>
<keyword evidence="10" id="KW-0325">Glycoprotein</keyword>
<comment type="subcellular location">
    <subcellularLocation>
        <location evidence="2">Secreted</location>
    </subcellularLocation>
</comment>
<dbReference type="Gene3D" id="2.90.10.30">
    <property type="match status" value="1"/>
</dbReference>
<gene>
    <name evidence="14" type="ORF">PROFUN_00707</name>
</gene>
<dbReference type="GO" id="GO:0005576">
    <property type="term" value="C:extracellular region"/>
    <property type="evidence" value="ECO:0007669"/>
    <property type="project" value="UniProtKB-SubCell"/>
</dbReference>
<evidence type="ECO:0000256" key="3">
    <source>
        <dbReference type="ARBA" id="ARBA00022525"/>
    </source>
</evidence>
<evidence type="ECO:0000256" key="5">
    <source>
        <dbReference type="ARBA" id="ARBA00022729"/>
    </source>
</evidence>
<dbReference type="InParanoid" id="A0A2P6NU81"/>
<dbReference type="InterPro" id="IPR001480">
    <property type="entry name" value="Bulb-type_lectin_dom"/>
</dbReference>